<comment type="caution">
    <text evidence="1">The sequence shown here is derived from an EMBL/GenBank/DDBJ whole genome shotgun (WGS) entry which is preliminary data.</text>
</comment>
<keyword evidence="2" id="KW-1185">Reference proteome</keyword>
<evidence type="ECO:0000313" key="1">
    <source>
        <dbReference type="EMBL" id="KAK9005566.1"/>
    </source>
</evidence>
<dbReference type="EMBL" id="JBBPBN010000030">
    <property type="protein sequence ID" value="KAK9005566.1"/>
    <property type="molecule type" value="Genomic_DNA"/>
</dbReference>
<proteinExistence type="predicted"/>
<evidence type="ECO:0000313" key="2">
    <source>
        <dbReference type="Proteomes" id="UP001396334"/>
    </source>
</evidence>
<protein>
    <submittedName>
        <fullName evidence="1">Uncharacterized protein</fullName>
    </submittedName>
</protein>
<sequence length="99" mass="10811">MFGHTKLSTGGGALHVATIVSISRSIVHGSSHRARLWKKPSKGWVKNNTYDARNPSTGLAACAGIVRDANARWCFGFLRVVGRAMPLNRNYKISITMRG</sequence>
<accession>A0ABR2QXY6</accession>
<organism evidence="1 2">
    <name type="scientific">Hibiscus sabdariffa</name>
    <name type="common">roselle</name>
    <dbReference type="NCBI Taxonomy" id="183260"/>
    <lineage>
        <taxon>Eukaryota</taxon>
        <taxon>Viridiplantae</taxon>
        <taxon>Streptophyta</taxon>
        <taxon>Embryophyta</taxon>
        <taxon>Tracheophyta</taxon>
        <taxon>Spermatophyta</taxon>
        <taxon>Magnoliopsida</taxon>
        <taxon>eudicotyledons</taxon>
        <taxon>Gunneridae</taxon>
        <taxon>Pentapetalae</taxon>
        <taxon>rosids</taxon>
        <taxon>malvids</taxon>
        <taxon>Malvales</taxon>
        <taxon>Malvaceae</taxon>
        <taxon>Malvoideae</taxon>
        <taxon>Hibiscus</taxon>
    </lineage>
</organism>
<gene>
    <name evidence="1" type="ORF">V6N11_042994</name>
</gene>
<dbReference type="Proteomes" id="UP001396334">
    <property type="component" value="Unassembled WGS sequence"/>
</dbReference>
<name>A0ABR2QXY6_9ROSI</name>
<reference evidence="1 2" key="1">
    <citation type="journal article" date="2024" name="G3 (Bethesda)">
        <title>Genome assembly of Hibiscus sabdariffa L. provides insights into metabolisms of medicinal natural products.</title>
        <authorList>
            <person name="Kim T."/>
        </authorList>
    </citation>
    <scope>NUCLEOTIDE SEQUENCE [LARGE SCALE GENOMIC DNA]</scope>
    <source>
        <strain evidence="1">TK-2024</strain>
        <tissue evidence="1">Old leaves</tissue>
    </source>
</reference>